<comment type="subcellular location">
    <subcellularLocation>
        <location evidence="1">Mitochondrion</location>
    </subcellularLocation>
</comment>
<evidence type="ECO:0000256" key="2">
    <source>
        <dbReference type="ARBA" id="ARBA00023128"/>
    </source>
</evidence>
<evidence type="ECO:0000256" key="3">
    <source>
        <dbReference type="SAM" id="MobiDB-lite"/>
    </source>
</evidence>
<evidence type="ECO:0000313" key="5">
    <source>
        <dbReference type="Proteomes" id="UP000274922"/>
    </source>
</evidence>
<protein>
    <submittedName>
        <fullName evidence="4">Uncharacterized protein</fullName>
    </submittedName>
</protein>
<gene>
    <name evidence="4" type="ORF">CXG81DRAFT_23860</name>
</gene>
<name>A0A4P9XDD3_9FUNG</name>
<organism evidence="4 5">
    <name type="scientific">Caulochytrium protostelioides</name>
    <dbReference type="NCBI Taxonomy" id="1555241"/>
    <lineage>
        <taxon>Eukaryota</taxon>
        <taxon>Fungi</taxon>
        <taxon>Fungi incertae sedis</taxon>
        <taxon>Chytridiomycota</taxon>
        <taxon>Chytridiomycota incertae sedis</taxon>
        <taxon>Chytridiomycetes</taxon>
        <taxon>Caulochytriales</taxon>
        <taxon>Caulochytriaceae</taxon>
        <taxon>Caulochytrium</taxon>
    </lineage>
</organism>
<accession>A0A4P9XDD3</accession>
<dbReference type="PANTHER" id="PTHR13675:SF1">
    <property type="entry name" value="SUCCINATE DEHYDROGENASE ASSEMBLY FACTOR 1, MITOCHONDRIAL"/>
    <property type="match status" value="1"/>
</dbReference>
<proteinExistence type="predicted"/>
<dbReference type="Proteomes" id="UP000274922">
    <property type="component" value="Unassembled WGS sequence"/>
</dbReference>
<feature type="compositionally biased region" description="Low complexity" evidence="3">
    <location>
        <begin position="108"/>
        <end position="120"/>
    </location>
</feature>
<dbReference type="GO" id="GO:0005739">
    <property type="term" value="C:mitochondrion"/>
    <property type="evidence" value="ECO:0007669"/>
    <property type="project" value="UniProtKB-SubCell"/>
</dbReference>
<dbReference type="STRING" id="1555241.A0A4P9XDD3"/>
<dbReference type="OrthoDB" id="273010at2759"/>
<reference evidence="5" key="1">
    <citation type="journal article" date="2018" name="Nat. Microbiol.">
        <title>Leveraging single-cell genomics to expand the fungal tree of life.</title>
        <authorList>
            <person name="Ahrendt S.R."/>
            <person name="Quandt C.A."/>
            <person name="Ciobanu D."/>
            <person name="Clum A."/>
            <person name="Salamov A."/>
            <person name="Andreopoulos B."/>
            <person name="Cheng J.F."/>
            <person name="Woyke T."/>
            <person name="Pelin A."/>
            <person name="Henrissat B."/>
            <person name="Reynolds N.K."/>
            <person name="Benny G.L."/>
            <person name="Smith M.E."/>
            <person name="James T.Y."/>
            <person name="Grigoriev I.V."/>
        </authorList>
    </citation>
    <scope>NUCLEOTIDE SEQUENCE [LARGE SCALE GENOMIC DNA]</scope>
    <source>
        <strain evidence="5">ATCC 52028</strain>
    </source>
</reference>
<dbReference type="EMBL" id="ML014122">
    <property type="protein sequence ID" value="RKP03463.1"/>
    <property type="molecule type" value="Genomic_DNA"/>
</dbReference>
<evidence type="ECO:0000313" key="4">
    <source>
        <dbReference type="EMBL" id="RKP03463.1"/>
    </source>
</evidence>
<feature type="region of interest" description="Disordered" evidence="3">
    <location>
        <begin position="51"/>
        <end position="214"/>
    </location>
</feature>
<evidence type="ECO:0000256" key="1">
    <source>
        <dbReference type="ARBA" id="ARBA00004173"/>
    </source>
</evidence>
<dbReference type="GO" id="GO:0034553">
    <property type="term" value="P:mitochondrial respiratory chain complex II assembly"/>
    <property type="evidence" value="ECO:0007669"/>
    <property type="project" value="InterPro"/>
</dbReference>
<feature type="compositionally biased region" description="Polar residues" evidence="3">
    <location>
        <begin position="121"/>
        <end position="134"/>
    </location>
</feature>
<dbReference type="PANTHER" id="PTHR13675">
    <property type="entry name" value="LYR MOTIF-CONTAINING PROTEIN 2"/>
    <property type="match status" value="1"/>
</dbReference>
<keyword evidence="2" id="KW-0496">Mitochondrion</keyword>
<sequence length="312" mass="32322">MALLSMARQGGRLATRWMPPLRGSRPMLARVAGSMAWTAPAAHAAFTTAAPRAGRAPSSPYPEVADTVAQPDGRRAKPPASRSRGPATPYPEVDDTIAQPPRSRSRSRSNANARAGSRSRTATPKSGTAPTSSDAAKASPEAAPEVADTVAQPRSEQPGSPSAAAPKHGTASPYPEVADTVAQPATTQRATHGAAKSPTGSETVNAVAAAGAAKPRRLSGLQRDVLELYRRFHRALGGGRRAGPADASAASLIPYIRSKFRADAASVGPRDFVAIEAMLRRGRKQLETLTQTSISGFQVTQPGRGNAGHGHA</sequence>
<keyword evidence="5" id="KW-1185">Reference proteome</keyword>
<dbReference type="InterPro" id="IPR045295">
    <property type="entry name" value="Complex1_LYR_SDHAF1_LYRM8"/>
</dbReference>
<dbReference type="AlphaFoldDB" id="A0A4P9XDD3"/>
<dbReference type="CDD" id="cd20268">
    <property type="entry name" value="Complex1_LYR_SDHAF1_LYRM8"/>
    <property type="match status" value="1"/>
</dbReference>